<dbReference type="GO" id="GO:0030077">
    <property type="term" value="C:plasma membrane light-harvesting complex"/>
    <property type="evidence" value="ECO:0007669"/>
    <property type="project" value="InterPro"/>
</dbReference>
<dbReference type="EMBL" id="AP012057">
    <property type="protein sequence ID" value="BAN03143.1"/>
    <property type="molecule type" value="Genomic_DNA"/>
</dbReference>
<dbReference type="InterPro" id="IPR014747">
    <property type="entry name" value="Bac_photo_RC_H_C"/>
</dbReference>
<sequence length="103" mass="11595">MSEHLPHSTSYRGHDVVDPTHRLIGTISDVVFDDHGDPQWAVVDLGLLRSSHYLPVASGYMTESGEFVVPFDKKVVKSAPKVERNHVVDATVSRELERHYELT</sequence>
<evidence type="ECO:0000313" key="2">
    <source>
        <dbReference type="EMBL" id="BAN03143.1"/>
    </source>
</evidence>
<protein>
    <recommendedName>
        <fullName evidence="1">PRC-barrel domain-containing protein</fullName>
    </recommendedName>
</protein>
<evidence type="ECO:0000313" key="3">
    <source>
        <dbReference type="Proteomes" id="UP000011863"/>
    </source>
</evidence>
<name>A0A6C7E9Y1_ILUCY</name>
<dbReference type="Gene3D" id="3.90.50.10">
    <property type="entry name" value="Photosynthetic Reaction Center, subunit H, domain 2"/>
    <property type="match status" value="1"/>
</dbReference>
<accession>A0A6C7E9Y1</accession>
<proteinExistence type="predicted"/>
<dbReference type="SUPFAM" id="SSF50346">
    <property type="entry name" value="PRC-barrel domain"/>
    <property type="match status" value="1"/>
</dbReference>
<dbReference type="RefSeq" id="WP_015442390.1">
    <property type="nucleotide sequence ID" value="NC_020520.1"/>
</dbReference>
<dbReference type="GO" id="GO:0019684">
    <property type="term" value="P:photosynthesis, light reaction"/>
    <property type="evidence" value="ECO:0007669"/>
    <property type="project" value="InterPro"/>
</dbReference>
<feature type="domain" description="PRC-barrel" evidence="1">
    <location>
        <begin position="9"/>
        <end position="76"/>
    </location>
</feature>
<reference evidence="2 3" key="1">
    <citation type="journal article" date="2013" name="Int. J. Syst. Evol. Microbiol.">
        <title>Ilumatobacter nonamiense sp. nov. and Ilumatobacter coccineum sp. nov., isolated from seashore sand.</title>
        <authorList>
            <person name="Matsumoto A."/>
            <person name="Kasai H."/>
            <person name="Matsuo Y."/>
            <person name="Shizuri Y."/>
            <person name="Ichikawa N."/>
            <person name="Fujita N."/>
            <person name="Omura S."/>
            <person name="Takahashi Y."/>
        </authorList>
    </citation>
    <scope>NUCLEOTIDE SEQUENCE [LARGE SCALE GENOMIC DNA]</scope>
    <source>
        <strain evidence="3">NBRC 103263 / KCTC 29153 / YM16-304</strain>
    </source>
</reference>
<organism evidence="2 3">
    <name type="scientific">Ilumatobacter coccineus (strain NBRC 103263 / KCTC 29153 / YM16-304)</name>
    <dbReference type="NCBI Taxonomy" id="1313172"/>
    <lineage>
        <taxon>Bacteria</taxon>
        <taxon>Bacillati</taxon>
        <taxon>Actinomycetota</taxon>
        <taxon>Acidimicrobiia</taxon>
        <taxon>Acidimicrobiales</taxon>
        <taxon>Ilumatobacteraceae</taxon>
        <taxon>Ilumatobacter</taxon>
    </lineage>
</organism>
<gene>
    <name evidence="2" type="ORF">YM304_28290</name>
</gene>
<dbReference type="Proteomes" id="UP000011863">
    <property type="component" value="Chromosome"/>
</dbReference>
<dbReference type="InterPro" id="IPR011033">
    <property type="entry name" value="PRC_barrel-like_sf"/>
</dbReference>
<evidence type="ECO:0000259" key="1">
    <source>
        <dbReference type="Pfam" id="PF05239"/>
    </source>
</evidence>
<dbReference type="Pfam" id="PF05239">
    <property type="entry name" value="PRC"/>
    <property type="match status" value="1"/>
</dbReference>
<keyword evidence="3" id="KW-1185">Reference proteome</keyword>
<dbReference type="AlphaFoldDB" id="A0A6C7E9Y1"/>
<dbReference type="KEGG" id="aym:YM304_28290"/>
<dbReference type="InterPro" id="IPR027275">
    <property type="entry name" value="PRC-brl_dom"/>
</dbReference>